<comment type="subcellular location">
    <subcellularLocation>
        <location evidence="6">Cell membrane</location>
        <topology evidence="6">Multi-pass membrane protein</topology>
    </subcellularLocation>
    <subcellularLocation>
        <location evidence="1">Membrane</location>
    </subcellularLocation>
</comment>
<dbReference type="PROSITE" id="PS51257">
    <property type="entry name" value="PROKAR_LIPOPROTEIN"/>
    <property type="match status" value="1"/>
</dbReference>
<keyword evidence="6" id="KW-1003">Cell membrane</keyword>
<keyword evidence="5 6" id="KW-0472">Membrane</keyword>
<gene>
    <name evidence="8" type="ORF">DDQ50_11970</name>
</gene>
<dbReference type="OrthoDB" id="9807214at2"/>
<dbReference type="CDD" id="cd06662">
    <property type="entry name" value="SURF1"/>
    <property type="match status" value="1"/>
</dbReference>
<evidence type="ECO:0000256" key="1">
    <source>
        <dbReference type="ARBA" id="ARBA00004370"/>
    </source>
</evidence>
<evidence type="ECO:0000256" key="5">
    <source>
        <dbReference type="ARBA" id="ARBA00023136"/>
    </source>
</evidence>
<reference evidence="8 9" key="1">
    <citation type="submission" date="2018-05" db="EMBL/GenBank/DDBJ databases">
        <title>Amnibacterium sp. M8JJ-5, whole genome shotgun sequence.</title>
        <authorList>
            <person name="Tuo L."/>
        </authorList>
    </citation>
    <scope>NUCLEOTIDE SEQUENCE [LARGE SCALE GENOMIC DNA]</scope>
    <source>
        <strain evidence="8 9">M8JJ-5</strain>
    </source>
</reference>
<keyword evidence="3 6" id="KW-0812">Transmembrane</keyword>
<feature type="compositionally biased region" description="Basic and acidic residues" evidence="7">
    <location>
        <begin position="242"/>
        <end position="253"/>
    </location>
</feature>
<dbReference type="InterPro" id="IPR045214">
    <property type="entry name" value="Surf1/Surf4"/>
</dbReference>
<evidence type="ECO:0000256" key="2">
    <source>
        <dbReference type="ARBA" id="ARBA00007165"/>
    </source>
</evidence>
<feature type="region of interest" description="Disordered" evidence="7">
    <location>
        <begin position="242"/>
        <end position="281"/>
    </location>
</feature>
<comment type="similarity">
    <text evidence="2 6">Belongs to the SURF1 family.</text>
</comment>
<evidence type="ECO:0000256" key="3">
    <source>
        <dbReference type="ARBA" id="ARBA00022692"/>
    </source>
</evidence>
<keyword evidence="9" id="KW-1185">Reference proteome</keyword>
<evidence type="ECO:0000256" key="6">
    <source>
        <dbReference type="RuleBase" id="RU363076"/>
    </source>
</evidence>
<dbReference type="GO" id="GO:0005886">
    <property type="term" value="C:plasma membrane"/>
    <property type="evidence" value="ECO:0007669"/>
    <property type="project" value="UniProtKB-SubCell"/>
</dbReference>
<evidence type="ECO:0000313" key="9">
    <source>
        <dbReference type="Proteomes" id="UP000244893"/>
    </source>
</evidence>
<dbReference type="RefSeq" id="WP_116756935.1">
    <property type="nucleotide sequence ID" value="NZ_JBHUEX010000001.1"/>
</dbReference>
<dbReference type="InterPro" id="IPR002994">
    <property type="entry name" value="Surf1/Shy1"/>
</dbReference>
<feature type="transmembrane region" description="Helical" evidence="6">
    <location>
        <begin position="12"/>
        <end position="32"/>
    </location>
</feature>
<organism evidence="8 9">
    <name type="scientific">Amnibacterium flavum</name>
    <dbReference type="NCBI Taxonomy" id="2173173"/>
    <lineage>
        <taxon>Bacteria</taxon>
        <taxon>Bacillati</taxon>
        <taxon>Actinomycetota</taxon>
        <taxon>Actinomycetes</taxon>
        <taxon>Micrococcales</taxon>
        <taxon>Microbacteriaceae</taxon>
        <taxon>Amnibacterium</taxon>
    </lineage>
</organism>
<dbReference type="EMBL" id="QEOP01000002">
    <property type="protein sequence ID" value="PVZ94424.1"/>
    <property type="molecule type" value="Genomic_DNA"/>
</dbReference>
<accession>A0A2V1HW32</accession>
<dbReference type="Proteomes" id="UP000244893">
    <property type="component" value="Unassembled WGS sequence"/>
</dbReference>
<dbReference type="PANTHER" id="PTHR23427:SF2">
    <property type="entry name" value="SURFEIT LOCUS PROTEIN 1"/>
    <property type="match status" value="1"/>
</dbReference>
<evidence type="ECO:0000256" key="7">
    <source>
        <dbReference type="SAM" id="MobiDB-lite"/>
    </source>
</evidence>
<sequence>MRNWRFVLSKRWFGYLAFAVAFAIACVFLSNWQLSRRAEKVAEIDRVTGNYDATPVPLDDLIPTLTSYSEDDEWHPVTMTGVYEDELLVRNRPLNGKAGFEVLAPLRLDDGSVFVVDRGWVPAGNTTEDEMDVPTAPTGEVTVVARLKAAEPALPGGTSDEGVLASIQPTEVAKIVGGDVYSATYGLVVSESPAVAEMPVASVKPEPDEGPHLSYAFQWLVFAIIGFAGLGVAIRQEYRYRNAEDPAEQERAARRERKRAAKRTDSDEEDELIDAGAVRRG</sequence>
<dbReference type="PROSITE" id="PS50895">
    <property type="entry name" value="SURF1"/>
    <property type="match status" value="1"/>
</dbReference>
<protein>
    <recommendedName>
        <fullName evidence="6">SURF1-like protein</fullName>
    </recommendedName>
</protein>
<dbReference type="PANTHER" id="PTHR23427">
    <property type="entry name" value="SURFEIT LOCUS PROTEIN"/>
    <property type="match status" value="1"/>
</dbReference>
<proteinExistence type="inferred from homology"/>
<evidence type="ECO:0000256" key="4">
    <source>
        <dbReference type="ARBA" id="ARBA00022989"/>
    </source>
</evidence>
<dbReference type="AlphaFoldDB" id="A0A2V1HW32"/>
<evidence type="ECO:0000313" key="8">
    <source>
        <dbReference type="EMBL" id="PVZ94424.1"/>
    </source>
</evidence>
<dbReference type="Pfam" id="PF02104">
    <property type="entry name" value="SURF1"/>
    <property type="match status" value="1"/>
</dbReference>
<name>A0A2V1HW32_9MICO</name>
<keyword evidence="4 6" id="KW-1133">Transmembrane helix</keyword>
<feature type="transmembrane region" description="Helical" evidence="6">
    <location>
        <begin position="215"/>
        <end position="234"/>
    </location>
</feature>
<comment type="caution">
    <text evidence="8">The sequence shown here is derived from an EMBL/GenBank/DDBJ whole genome shotgun (WGS) entry which is preliminary data.</text>
</comment>